<evidence type="ECO:0008006" key="4">
    <source>
        <dbReference type="Google" id="ProtNLM"/>
    </source>
</evidence>
<keyword evidence="1" id="KW-0732">Signal</keyword>
<reference evidence="2 3" key="1">
    <citation type="submission" date="2018-04" db="EMBL/GenBank/DDBJ databases">
        <title>Flavobacterium sp. nov., isolated from glacier ice.</title>
        <authorList>
            <person name="Liu Q."/>
            <person name="Xin Y.-H."/>
        </authorList>
    </citation>
    <scope>NUCLEOTIDE SEQUENCE [LARGE SCALE GENOMIC DNA]</scope>
    <source>
        <strain evidence="2 3">LB2P30</strain>
    </source>
</reference>
<dbReference type="Proteomes" id="UP000245618">
    <property type="component" value="Unassembled WGS sequence"/>
</dbReference>
<dbReference type="NCBIfam" id="NF038032">
    <property type="entry name" value="CehA_McbA_metalo"/>
    <property type="match status" value="1"/>
</dbReference>
<organism evidence="2 3">
    <name type="scientific">Flavobacterium laiguense</name>
    <dbReference type="NCBI Taxonomy" id="2169409"/>
    <lineage>
        <taxon>Bacteria</taxon>
        <taxon>Pseudomonadati</taxon>
        <taxon>Bacteroidota</taxon>
        <taxon>Flavobacteriia</taxon>
        <taxon>Flavobacteriales</taxon>
        <taxon>Flavobacteriaceae</taxon>
        <taxon>Flavobacterium</taxon>
    </lineage>
</organism>
<dbReference type="AlphaFoldDB" id="A0A2U1K0C0"/>
<feature type="signal peptide" evidence="1">
    <location>
        <begin position="1"/>
        <end position="26"/>
    </location>
</feature>
<comment type="caution">
    <text evidence="2">The sequence shown here is derived from an EMBL/GenBank/DDBJ whole genome shotgun (WGS) entry which is preliminary data.</text>
</comment>
<accession>A0A2U1K0C0</accession>
<gene>
    <name evidence="2" type="ORF">DB891_03150</name>
</gene>
<name>A0A2U1K0C0_9FLAO</name>
<sequence>MCTNSISKLRYIVLIIGLIAPISLQAQHSHFTAADQTHSDDPRGTLEMDWKLPNITKVVTAAWGFSFGIETYPRKGMPIQTLVDGKICQTGSYFSFDVDDDFIYDVDEDITLTVLMRDKGCENFTITYDKNVQSMAQVFATSTPIGNGWYEATVVLERARFVNSGHAGTDFTITAIGADAFNLKMDETHTLTISNITITRDKKVATAKPKGKLKINTADENGKIVPARIGIYALENNWMPLPSNKAIGFDYFSDKKNELFLRSQGWRPDYWPSENRHFFYTDGNYTANLPIGKYKMIISKGPEYLISETEFEIKQKEITDLKIPLKRWINMPENNWYSGDAHIHFQRTKKVNQSLNQIIQAEDVHVSNILEMGNPGGTHFHQYAYGKEGQYINGNHALVAGVEDPRTVHHGHTIALNVTKNLHNRDDYFLYHKVLAAYKKQGGTTGYAHVDRNWFNDEGGLALDVPLGVIDFLEIMQYGEMQTHLWYHFLSLGYKLLPIAGSDFPYLDHPGSVRSYVKIDGTFTPENWFKGFKAGNTFVTNGPMLSFLVNDMPMGATLELKKGDVIHVKAEVKNYIQIDTLDCLELVINGEVVKKVKATNGANTITLEYKQTIEKGSWMAVRASGKDRALAHSAATYVHIDSSGHLQKNTLKETAQEQIEYLETLRDNNLKELLEIEYHEAAPGINELWLKHKDEMNDRINEVIKIYEDLLKNNQP</sequence>
<dbReference type="EMBL" id="QCZH01000002">
    <property type="protein sequence ID" value="PWA10842.1"/>
    <property type="molecule type" value="Genomic_DNA"/>
</dbReference>
<dbReference type="RefSeq" id="WP_116760516.1">
    <property type="nucleotide sequence ID" value="NZ_QCZH01000002.1"/>
</dbReference>
<proteinExistence type="predicted"/>
<dbReference type="SUPFAM" id="SSF89550">
    <property type="entry name" value="PHP domain-like"/>
    <property type="match status" value="1"/>
</dbReference>
<evidence type="ECO:0000313" key="2">
    <source>
        <dbReference type="EMBL" id="PWA10842.1"/>
    </source>
</evidence>
<protein>
    <recommendedName>
        <fullName evidence="4">CehA/McbA family metallohydrolase</fullName>
    </recommendedName>
</protein>
<dbReference type="OrthoDB" id="9812921at2"/>
<feature type="chain" id="PRO_5015775798" description="CehA/McbA family metallohydrolase" evidence="1">
    <location>
        <begin position="27"/>
        <end position="716"/>
    </location>
</feature>
<keyword evidence="3" id="KW-1185">Reference proteome</keyword>
<dbReference type="Gene3D" id="3.20.20.140">
    <property type="entry name" value="Metal-dependent hydrolases"/>
    <property type="match status" value="1"/>
</dbReference>
<dbReference type="InterPro" id="IPR016195">
    <property type="entry name" value="Pol/histidinol_Pase-like"/>
</dbReference>
<evidence type="ECO:0000313" key="3">
    <source>
        <dbReference type="Proteomes" id="UP000245618"/>
    </source>
</evidence>
<evidence type="ECO:0000256" key="1">
    <source>
        <dbReference type="SAM" id="SignalP"/>
    </source>
</evidence>